<accession>A0ABX8SLM7</accession>
<evidence type="ECO:0000256" key="2">
    <source>
        <dbReference type="SAM" id="Phobius"/>
    </source>
</evidence>
<reference evidence="3 4" key="1">
    <citation type="submission" date="2021-07" db="EMBL/GenBank/DDBJ databases">
        <title>complete genome sequencing of Tessaracoccus sp.J1M15.</title>
        <authorList>
            <person name="Bae J.-W."/>
            <person name="Kim D.-y."/>
        </authorList>
    </citation>
    <scope>NUCLEOTIDE SEQUENCE [LARGE SCALE GENOMIC DNA]</scope>
    <source>
        <strain evidence="3 4">J1M15</strain>
    </source>
</reference>
<evidence type="ECO:0000313" key="3">
    <source>
        <dbReference type="EMBL" id="QXT63317.1"/>
    </source>
</evidence>
<keyword evidence="2" id="KW-1133">Transmembrane helix</keyword>
<evidence type="ECO:0000256" key="1">
    <source>
        <dbReference type="SAM" id="MobiDB-lite"/>
    </source>
</evidence>
<keyword evidence="2" id="KW-0472">Membrane</keyword>
<dbReference type="RefSeq" id="WP_219083100.1">
    <property type="nucleotide sequence ID" value="NZ_CP079216.1"/>
</dbReference>
<gene>
    <name evidence="3" type="ORF">KDB89_02195</name>
</gene>
<sequence length="334" mass="34743">MSSNDIHDLFTANAPEEPSTQGWADAVRGRRRRRRVVTGVAAGGLAVALAVPLGATLLNRPAQIASPAKASTLTAAEACADARTQAEAFAALGGEALQEGAVRAWLCGDEQTEEGSAFGTAGPTYPITQGVDEAIAWYLDAPEADPMAACTMEYILTYTVAFEYEDGSIAPVQGQLHGCRTVTDGATIRSGGDEFYALLQDLWAENRGEDFVAEVEPCTMTATMGEVADPADATSAALCQADADGNRVASRLTAEQASAVGLSVSETATTAPDAITYPDRVTTLQLFDAAGSLLSLDALDDGSFLFYAGDAARVWTPGAELRAELEEAAALPLP</sequence>
<feature type="region of interest" description="Disordered" evidence="1">
    <location>
        <begin position="1"/>
        <end position="27"/>
    </location>
</feature>
<name>A0ABX8SLM7_9ACTN</name>
<proteinExistence type="predicted"/>
<feature type="transmembrane region" description="Helical" evidence="2">
    <location>
        <begin position="36"/>
        <end position="58"/>
    </location>
</feature>
<evidence type="ECO:0000313" key="4">
    <source>
        <dbReference type="Proteomes" id="UP000824504"/>
    </source>
</evidence>
<protein>
    <submittedName>
        <fullName evidence="3">Uncharacterized protein</fullName>
    </submittedName>
</protein>
<keyword evidence="4" id="KW-1185">Reference proteome</keyword>
<dbReference type="EMBL" id="CP079216">
    <property type="protein sequence ID" value="QXT63317.1"/>
    <property type="molecule type" value="Genomic_DNA"/>
</dbReference>
<organism evidence="3 4">
    <name type="scientific">Tessaracoccus palaemonis</name>
    <dbReference type="NCBI Taxonomy" id="2829499"/>
    <lineage>
        <taxon>Bacteria</taxon>
        <taxon>Bacillati</taxon>
        <taxon>Actinomycetota</taxon>
        <taxon>Actinomycetes</taxon>
        <taxon>Propionibacteriales</taxon>
        <taxon>Propionibacteriaceae</taxon>
        <taxon>Tessaracoccus</taxon>
    </lineage>
</organism>
<keyword evidence="2" id="KW-0812">Transmembrane</keyword>
<dbReference type="Proteomes" id="UP000824504">
    <property type="component" value="Chromosome"/>
</dbReference>